<keyword evidence="1" id="KW-0472">Membrane</keyword>
<name>A0A8B3SAT5_9EURY</name>
<reference evidence="3" key="1">
    <citation type="submission" date="2019-01" db="EMBL/GenBank/DDBJ databases">
        <title>Anaerobic oxidation of ethane by archaea from a marine hydrocarbon seep.</title>
        <authorList>
            <person name="Musat F."/>
        </authorList>
    </citation>
    <scope>NUCLEOTIDE SEQUENCE [LARGE SCALE GENOMIC DNA]</scope>
</reference>
<protein>
    <submittedName>
        <fullName evidence="2">Uncharacterized protein</fullName>
    </submittedName>
</protein>
<dbReference type="AlphaFoldDB" id="A0A8B3SAT5"/>
<keyword evidence="1" id="KW-0812">Transmembrane</keyword>
<evidence type="ECO:0000256" key="1">
    <source>
        <dbReference type="SAM" id="Phobius"/>
    </source>
</evidence>
<proteinExistence type="predicted"/>
<gene>
    <name evidence="2" type="ORF">AEth_00101</name>
</gene>
<comment type="caution">
    <text evidence="2">The sequence shown here is derived from an EMBL/GenBank/DDBJ whole genome shotgun (WGS) entry which is preliminary data.</text>
</comment>
<dbReference type="NCBIfam" id="NF041766">
    <property type="entry name" value="choice_anch_U"/>
    <property type="match status" value="1"/>
</dbReference>
<dbReference type="Proteomes" id="UP000291831">
    <property type="component" value="Unassembled WGS sequence"/>
</dbReference>
<organism evidence="2 3">
    <name type="scientific">Candidatus Argoarchaeum ethanivorans</name>
    <dbReference type="NCBI Taxonomy" id="2608793"/>
    <lineage>
        <taxon>Archaea</taxon>
        <taxon>Methanobacteriati</taxon>
        <taxon>Methanobacteriota</taxon>
        <taxon>Stenosarchaea group</taxon>
        <taxon>Methanomicrobia</taxon>
        <taxon>Methanosarcinales</taxon>
        <taxon>Methanosarcinales incertae sedis</taxon>
        <taxon>GOM Arc I cluster</taxon>
        <taxon>Candidatus Argoarchaeum</taxon>
    </lineage>
</organism>
<feature type="transmembrane region" description="Helical" evidence="1">
    <location>
        <begin position="791"/>
        <end position="813"/>
    </location>
</feature>
<evidence type="ECO:0000313" key="2">
    <source>
        <dbReference type="EMBL" id="RZB33182.1"/>
    </source>
</evidence>
<dbReference type="InterPro" id="IPR053784">
    <property type="entry name" value="Choice_anch_U_dom"/>
</dbReference>
<keyword evidence="1" id="KW-1133">Transmembrane helix</keyword>
<sequence length="819" mass="89006">MGKIKIPRGFEVDAKHRMNKGTNTKSSRMCRRKNPFALALLVVMAATLLTLAFLPQPALAETQTRILNNASNSFPMFSNAEYVNFTIGDDTIILTLDTNASYDGVCNLSNITGTNISAAGSFAELNYSSVTYQTGEYDQKWESAPYFNSTTNRLHLFSGSGIVTAFKLTMEENSTSVNKTIPKVVGVGSAAGQFLIETTAEGKNSTYNLLDANMRGVGYMDSYVQYAPDTSYENTTFIPTFLDCEKLELQTISLIEPGISSILTTLADVLGIASGAEPVPEVSHEWTSELQLDVEYFPTTYRNHSYNQTWNVTPYFNSTTNRLHLFSGSGIVTAFKLTMEENSTSVNKTIPKVVGVGSAAGQFLIETTAEGKNSTYNLLDANMRGVGYMDSYVQYAPDTSYENTTFIPTFLDCEKLELQTISLIEPGISSILTTLADVLGIASGAECLMFNDIPLDNVAINETFDLEYHPVNISCDMFDECWSVKPVQYDDILVILRGTGTMTKLNFTFNDSTTALPKIISYGYLRGDYNLSANILPHYMNVIANGTNVSAMDESGQGGFGITFAVPIITAFAPPSPVNDTVCTWRTFSVTVNQTVNVSWYLNNSLLHTNVSTKEANCTLHAEFVDDNNVSAVATNANGTDMQTWVWNVVPTTVTIPTATGTGNVTINTSSGYFCNETAALGAADFPILPDSAVTFHHGFFNLTICGLNTYNPENVTINFTFPTAIPTNAEFWKYNSSNGTWYPYPFDSNDGDNVISITITDNGAGDHNPALGVINDPNGIGWEAPAQVPALTPIGIAALVGLLSIIATSVIVRKRKKG</sequence>
<accession>A0A8B3SAT5</accession>
<evidence type="ECO:0000313" key="3">
    <source>
        <dbReference type="Proteomes" id="UP000291831"/>
    </source>
</evidence>
<dbReference type="EMBL" id="RPGO01000002">
    <property type="protein sequence ID" value="RZB33182.1"/>
    <property type="molecule type" value="Genomic_DNA"/>
</dbReference>